<dbReference type="STRING" id="1915074.SPHI_27810"/>
<accession>A0A1V2ERF5</accession>
<keyword evidence="2" id="KW-1185">Reference proteome</keyword>
<protein>
    <submittedName>
        <fullName evidence="1">Uncharacterized protein</fullName>
    </submittedName>
</protein>
<organism evidence="1 2">
    <name type="scientific">Sphingomonas jeddahensis</name>
    <dbReference type="NCBI Taxonomy" id="1915074"/>
    <lineage>
        <taxon>Bacteria</taxon>
        <taxon>Pseudomonadati</taxon>
        <taxon>Pseudomonadota</taxon>
        <taxon>Alphaproteobacteria</taxon>
        <taxon>Sphingomonadales</taxon>
        <taxon>Sphingomonadaceae</taxon>
        <taxon>Sphingomonas</taxon>
    </lineage>
</organism>
<evidence type="ECO:0000313" key="1">
    <source>
        <dbReference type="EMBL" id="ONF95077.1"/>
    </source>
</evidence>
<comment type="caution">
    <text evidence="1">The sequence shown here is derived from an EMBL/GenBank/DDBJ whole genome shotgun (WGS) entry which is preliminary data.</text>
</comment>
<gene>
    <name evidence="1" type="ORF">SPHI_27810</name>
</gene>
<dbReference type="Proteomes" id="UP000188729">
    <property type="component" value="Unassembled WGS sequence"/>
</dbReference>
<name>A0A1V2ERF5_9SPHN</name>
<evidence type="ECO:0000313" key="2">
    <source>
        <dbReference type="Proteomes" id="UP000188729"/>
    </source>
</evidence>
<dbReference type="EMBL" id="MPSB01000017">
    <property type="protein sequence ID" value="ONF95077.1"/>
    <property type="molecule type" value="Genomic_DNA"/>
</dbReference>
<proteinExistence type="predicted"/>
<reference evidence="1 2" key="1">
    <citation type="submission" date="2016-11" db="EMBL/GenBank/DDBJ databases">
        <title>Genome sequence of Sphingomonas jeddahensis G39.</title>
        <authorList>
            <person name="Poehlein A."/>
            <person name="Wuebbeler J.H."/>
            <person name="Steinbuechel A."/>
            <person name="Daniel R."/>
        </authorList>
    </citation>
    <scope>NUCLEOTIDE SEQUENCE [LARGE SCALE GENOMIC DNA]</scope>
    <source>
        <strain evidence="1 2">G39</strain>
    </source>
</reference>
<dbReference type="AlphaFoldDB" id="A0A1V2ERF5"/>
<dbReference type="RefSeq" id="WP_233130937.1">
    <property type="nucleotide sequence ID" value="NZ_MPSB01000017.1"/>
</dbReference>
<sequence length="168" mass="18788">MIAAIHQMFKLFAARGGLSPMTSIRRPILPLLLAAPLAVSASEPVSVHYAQLSYRERIVIRIPRLPVFARGHRPSAIDWKEKKGPRCVDARTLASAAVSPDGDVDLIVTDGRRLRAKLDDDCPNLNFYGGFYLKRAKDGKVCARRDMLQTRSGGRCEISRFRTLEQKK</sequence>